<proteinExistence type="predicted"/>
<protein>
    <submittedName>
        <fullName evidence="1">Uncharacterized protein</fullName>
    </submittedName>
</protein>
<reference evidence="1 2" key="1">
    <citation type="submission" date="2014-04" db="EMBL/GenBank/DDBJ databases">
        <authorList>
            <consortium name="DOE Joint Genome Institute"/>
            <person name="Kuo A."/>
            <person name="Girlanda M."/>
            <person name="Perotto S."/>
            <person name="Kohler A."/>
            <person name="Nagy L.G."/>
            <person name="Floudas D."/>
            <person name="Copeland A."/>
            <person name="Barry K.W."/>
            <person name="Cichocki N."/>
            <person name="Veneault-Fourrey C."/>
            <person name="LaButti K."/>
            <person name="Lindquist E.A."/>
            <person name="Lipzen A."/>
            <person name="Lundell T."/>
            <person name="Morin E."/>
            <person name="Murat C."/>
            <person name="Sun H."/>
            <person name="Tunlid A."/>
            <person name="Henrissat B."/>
            <person name="Grigoriev I.V."/>
            <person name="Hibbett D.S."/>
            <person name="Martin F."/>
            <person name="Nordberg H.P."/>
            <person name="Cantor M.N."/>
            <person name="Hua S.X."/>
        </authorList>
    </citation>
    <scope>NUCLEOTIDE SEQUENCE [LARGE SCALE GENOMIC DNA]</scope>
    <source>
        <strain evidence="1 2">MUT 4182</strain>
    </source>
</reference>
<sequence>MQYRKHEDAVVTSSKTLWSAKVSLVRWIRSKVQFEFPTNVWAVEKGLLEEEGVFWWDR</sequence>
<reference evidence="2" key="2">
    <citation type="submission" date="2015-01" db="EMBL/GenBank/DDBJ databases">
        <title>Evolutionary Origins and Diversification of the Mycorrhizal Mutualists.</title>
        <authorList>
            <consortium name="DOE Joint Genome Institute"/>
            <consortium name="Mycorrhizal Genomics Consortium"/>
            <person name="Kohler A."/>
            <person name="Kuo A."/>
            <person name="Nagy L.G."/>
            <person name="Floudas D."/>
            <person name="Copeland A."/>
            <person name="Barry K.W."/>
            <person name="Cichocki N."/>
            <person name="Veneault-Fourrey C."/>
            <person name="LaButti K."/>
            <person name="Lindquist E.A."/>
            <person name="Lipzen A."/>
            <person name="Lundell T."/>
            <person name="Morin E."/>
            <person name="Murat C."/>
            <person name="Riley R."/>
            <person name="Ohm R."/>
            <person name="Sun H."/>
            <person name="Tunlid A."/>
            <person name="Henrissat B."/>
            <person name="Grigoriev I.V."/>
            <person name="Hibbett D.S."/>
            <person name="Martin F."/>
        </authorList>
    </citation>
    <scope>NUCLEOTIDE SEQUENCE [LARGE SCALE GENOMIC DNA]</scope>
    <source>
        <strain evidence="2">MUT 4182</strain>
    </source>
</reference>
<accession>A0A0C3LAD6</accession>
<dbReference type="EMBL" id="KN823290">
    <property type="protein sequence ID" value="KIO18402.1"/>
    <property type="molecule type" value="Genomic_DNA"/>
</dbReference>
<dbReference type="HOGENOM" id="CLU_2980811_0_0_1"/>
<evidence type="ECO:0000313" key="2">
    <source>
        <dbReference type="Proteomes" id="UP000054248"/>
    </source>
</evidence>
<dbReference type="Proteomes" id="UP000054248">
    <property type="component" value="Unassembled WGS sequence"/>
</dbReference>
<dbReference type="AlphaFoldDB" id="A0A0C3LAD6"/>
<keyword evidence="2" id="KW-1185">Reference proteome</keyword>
<organism evidence="1 2">
    <name type="scientific">Tulasnella calospora MUT 4182</name>
    <dbReference type="NCBI Taxonomy" id="1051891"/>
    <lineage>
        <taxon>Eukaryota</taxon>
        <taxon>Fungi</taxon>
        <taxon>Dikarya</taxon>
        <taxon>Basidiomycota</taxon>
        <taxon>Agaricomycotina</taxon>
        <taxon>Agaricomycetes</taxon>
        <taxon>Cantharellales</taxon>
        <taxon>Tulasnellaceae</taxon>
        <taxon>Tulasnella</taxon>
    </lineage>
</organism>
<evidence type="ECO:0000313" key="1">
    <source>
        <dbReference type="EMBL" id="KIO18402.1"/>
    </source>
</evidence>
<gene>
    <name evidence="1" type="ORF">M407DRAFT_246492</name>
</gene>
<name>A0A0C3LAD6_9AGAM</name>